<feature type="domain" description="PurE" evidence="5">
    <location>
        <begin position="4"/>
        <end position="155"/>
    </location>
</feature>
<dbReference type="EMBL" id="JBHPBY010000191">
    <property type="protein sequence ID" value="MFC1851463.1"/>
    <property type="molecule type" value="Genomic_DNA"/>
</dbReference>
<keyword evidence="1 3" id="KW-0658">Purine biosynthesis</keyword>
<evidence type="ECO:0000256" key="2">
    <source>
        <dbReference type="ARBA" id="ARBA00023235"/>
    </source>
</evidence>
<dbReference type="EC" id="5.4.99.18" evidence="3 4"/>
<dbReference type="Proteomes" id="UP001594351">
    <property type="component" value="Unassembled WGS sequence"/>
</dbReference>
<evidence type="ECO:0000256" key="3">
    <source>
        <dbReference type="HAMAP-Rule" id="MF_01929"/>
    </source>
</evidence>
<organism evidence="6 7">
    <name type="scientific">candidate division CSSED10-310 bacterium</name>
    <dbReference type="NCBI Taxonomy" id="2855610"/>
    <lineage>
        <taxon>Bacteria</taxon>
        <taxon>Bacteria division CSSED10-310</taxon>
    </lineage>
</organism>
<dbReference type="InterPro" id="IPR024694">
    <property type="entry name" value="PurE_prokaryotes"/>
</dbReference>
<evidence type="ECO:0000313" key="6">
    <source>
        <dbReference type="EMBL" id="MFC1851463.1"/>
    </source>
</evidence>
<sequence length="177" mass="18660">MVKPIVSIIMGSDSDLPIMEEAAKILDSFEIPFALNIFSAHRSPEKLETHLQKMLTQGIQVIICGAGAAAHLAGAVASRVQIPVIGVPLAGSPFNGLDALLATVQMPGGIPVATVGVGKSGAVNAALLAIQILALGNPLYAEKLAHHRTQQKDKIDLKNESLRVKYSALFKNICFSD</sequence>
<reference evidence="6 7" key="1">
    <citation type="submission" date="2024-09" db="EMBL/GenBank/DDBJ databases">
        <title>Laminarin stimulates single cell rates of sulfate reduction while oxygen inhibits transcriptomic activity in coastal marine sediment.</title>
        <authorList>
            <person name="Lindsay M."/>
            <person name="Orcutt B."/>
            <person name="Emerson D."/>
            <person name="Stepanauskas R."/>
            <person name="D'Angelo T."/>
        </authorList>
    </citation>
    <scope>NUCLEOTIDE SEQUENCE [LARGE SCALE GENOMIC DNA]</scope>
    <source>
        <strain evidence="6">SAG AM-311-K15</strain>
    </source>
</reference>
<comment type="catalytic activity">
    <reaction evidence="3 4">
        <text>5-carboxyamino-1-(5-phospho-D-ribosyl)imidazole + H(+) = 5-amino-1-(5-phospho-D-ribosyl)imidazole-4-carboxylate</text>
        <dbReference type="Rhea" id="RHEA:13193"/>
        <dbReference type="ChEBI" id="CHEBI:15378"/>
        <dbReference type="ChEBI" id="CHEBI:58730"/>
        <dbReference type="ChEBI" id="CHEBI:77657"/>
        <dbReference type="EC" id="5.4.99.18"/>
    </reaction>
</comment>
<accession>A0ABV6YZ41</accession>
<name>A0ABV6YZ41_UNCC1</name>
<keyword evidence="7" id="KW-1185">Reference proteome</keyword>
<feature type="binding site" evidence="3">
    <location>
        <position position="15"/>
    </location>
    <ligand>
        <name>substrate</name>
    </ligand>
</feature>
<gene>
    <name evidence="3 6" type="primary">purE</name>
    <name evidence="6" type="ORF">ACFL27_14805</name>
</gene>
<evidence type="ECO:0000256" key="4">
    <source>
        <dbReference type="PIRNR" id="PIRNR001338"/>
    </source>
</evidence>
<keyword evidence="6" id="KW-0456">Lyase</keyword>
<dbReference type="InterPro" id="IPR000031">
    <property type="entry name" value="PurE_dom"/>
</dbReference>
<dbReference type="Gene3D" id="3.40.50.1970">
    <property type="match status" value="1"/>
</dbReference>
<dbReference type="SUPFAM" id="SSF52255">
    <property type="entry name" value="N5-CAIR mutase (phosphoribosylaminoimidazole carboxylase, PurE)"/>
    <property type="match status" value="1"/>
</dbReference>
<dbReference type="NCBIfam" id="TIGR01162">
    <property type="entry name" value="purE"/>
    <property type="match status" value="1"/>
</dbReference>
<dbReference type="GO" id="GO:0034023">
    <property type="term" value="F:5-(carboxyamino)imidazole ribonucleotide mutase activity"/>
    <property type="evidence" value="ECO:0007669"/>
    <property type="project" value="UniProtKB-EC"/>
</dbReference>
<feature type="binding site" evidence="3">
    <location>
        <position position="12"/>
    </location>
    <ligand>
        <name>substrate</name>
    </ligand>
</feature>
<evidence type="ECO:0000313" key="7">
    <source>
        <dbReference type="Proteomes" id="UP001594351"/>
    </source>
</evidence>
<dbReference type="PIRSF" id="PIRSF001338">
    <property type="entry name" value="AIR_carboxylase"/>
    <property type="match status" value="1"/>
</dbReference>
<dbReference type="InterPro" id="IPR033747">
    <property type="entry name" value="PurE_ClassI"/>
</dbReference>
<dbReference type="PANTHER" id="PTHR23046">
    <property type="entry name" value="PHOSPHORIBOSYLAMINOIMIDAZOLE CARBOXYLASE CATALYTIC SUBUNIT"/>
    <property type="match status" value="1"/>
</dbReference>
<dbReference type="HAMAP" id="MF_01929">
    <property type="entry name" value="PurE_classI"/>
    <property type="match status" value="1"/>
</dbReference>
<dbReference type="GO" id="GO:0004638">
    <property type="term" value="F:phosphoribosylaminoimidazole carboxylase activity"/>
    <property type="evidence" value="ECO:0007669"/>
    <property type="project" value="UniProtKB-EC"/>
</dbReference>
<comment type="caution">
    <text evidence="6">The sequence shown here is derived from an EMBL/GenBank/DDBJ whole genome shotgun (WGS) entry which is preliminary data.</text>
</comment>
<comment type="similarity">
    <text evidence="3">Belongs to the AIR carboxylase family. Class I subfamily.</text>
</comment>
<dbReference type="Pfam" id="PF00731">
    <property type="entry name" value="AIRC"/>
    <property type="match status" value="1"/>
</dbReference>
<dbReference type="PANTHER" id="PTHR23046:SF2">
    <property type="entry name" value="PHOSPHORIBOSYLAMINOIMIDAZOLE CARBOXYLASE"/>
    <property type="match status" value="1"/>
</dbReference>
<evidence type="ECO:0000259" key="5">
    <source>
        <dbReference type="SMART" id="SM01001"/>
    </source>
</evidence>
<comment type="pathway">
    <text evidence="3 4">Purine metabolism; IMP biosynthesis via de novo pathway; 5-amino-1-(5-phospho-D-ribosyl)imidazole-4-carboxylate from 5-amino-1-(5-phospho-D-ribosyl)imidazole (N5-CAIR route): step 2/2.</text>
</comment>
<comment type="function">
    <text evidence="3 4">Catalyzes the conversion of N5-carboxyaminoimidazole ribonucleotide (N5-CAIR) to 4-carboxy-5-aminoimidazole ribonucleotide (CAIR).</text>
</comment>
<evidence type="ECO:0000256" key="1">
    <source>
        <dbReference type="ARBA" id="ARBA00022755"/>
    </source>
</evidence>
<dbReference type="SMART" id="SM01001">
    <property type="entry name" value="AIRC"/>
    <property type="match status" value="1"/>
</dbReference>
<protein>
    <recommendedName>
        <fullName evidence="3 4">N5-carboxyaminoimidazole ribonucleotide mutase</fullName>
        <shortName evidence="3 4">N5-CAIR mutase</shortName>
        <ecNumber evidence="3 4">5.4.99.18</ecNumber>
    </recommendedName>
    <alternativeName>
        <fullName evidence="3">5-(carboxyamino)imidazole ribonucleotide mutase</fullName>
    </alternativeName>
</protein>
<feature type="binding site" evidence="3">
    <location>
        <position position="42"/>
    </location>
    <ligand>
        <name>substrate</name>
    </ligand>
</feature>
<keyword evidence="2 3" id="KW-0413">Isomerase</keyword>
<proteinExistence type="inferred from homology"/>